<dbReference type="GO" id="GO:0006465">
    <property type="term" value="P:signal peptide processing"/>
    <property type="evidence" value="ECO:0007669"/>
    <property type="project" value="InterPro"/>
</dbReference>
<dbReference type="NCBIfam" id="TIGR02771">
    <property type="entry name" value="TraF_Ti"/>
    <property type="match status" value="1"/>
</dbReference>
<evidence type="ECO:0000256" key="2">
    <source>
        <dbReference type="ARBA" id="ARBA00005849"/>
    </source>
</evidence>
<dbReference type="InterPro" id="IPR014139">
    <property type="entry name" value="Peptidase_S26C_TraF"/>
</dbReference>
<keyword evidence="3" id="KW-0732">Signal</keyword>
<dbReference type="SUPFAM" id="SSF51306">
    <property type="entry name" value="LexA/Signal peptidase"/>
    <property type="match status" value="1"/>
</dbReference>
<dbReference type="MEROPS" id="S26.014"/>
<dbReference type="AlphaFoldDB" id="A0A060I8W1"/>
<keyword evidence="7" id="KW-0614">Plasmid</keyword>
<dbReference type="EMBL" id="CP006988">
    <property type="protein sequence ID" value="AIC30104.1"/>
    <property type="molecule type" value="Genomic_DNA"/>
</dbReference>
<evidence type="ECO:0000256" key="3">
    <source>
        <dbReference type="ARBA" id="ARBA00022729"/>
    </source>
</evidence>
<evidence type="ECO:0000259" key="6">
    <source>
        <dbReference type="Pfam" id="PF10502"/>
    </source>
</evidence>
<dbReference type="Pfam" id="PF10502">
    <property type="entry name" value="Peptidase_S26"/>
    <property type="match status" value="1"/>
</dbReference>
<dbReference type="Proteomes" id="UP000027180">
    <property type="component" value="Plasmid pRetIE4771b"/>
</dbReference>
<dbReference type="KEGG" id="rei:IE4771_PB00378"/>
<proteinExistence type="inferred from homology"/>
<dbReference type="InterPro" id="IPR019533">
    <property type="entry name" value="Peptidase_S26"/>
</dbReference>
<evidence type="ECO:0000256" key="4">
    <source>
        <dbReference type="ARBA" id="ARBA00022764"/>
    </source>
</evidence>
<evidence type="ECO:0000256" key="1">
    <source>
        <dbReference type="ARBA" id="ARBA00004418"/>
    </source>
</evidence>
<dbReference type="GO" id="GO:0004252">
    <property type="term" value="F:serine-type endopeptidase activity"/>
    <property type="evidence" value="ECO:0007669"/>
    <property type="project" value="InterPro"/>
</dbReference>
<keyword evidence="4" id="KW-0574">Periplasm</keyword>
<dbReference type="Gene3D" id="2.10.109.10">
    <property type="entry name" value="Umud Fragment, subunit A"/>
    <property type="match status" value="1"/>
</dbReference>
<accession>A0A060I8W1</accession>
<dbReference type="InterPro" id="IPR036286">
    <property type="entry name" value="LexA/Signal_pep-like_sf"/>
</dbReference>
<geneLocation type="plasmid" evidence="7 8">
    <name>pRetIE4771b</name>
</geneLocation>
<dbReference type="NCBIfam" id="NF010412">
    <property type="entry name" value="PRK13838.1"/>
    <property type="match status" value="1"/>
</dbReference>
<name>A0A060I8W1_RHIET</name>
<keyword evidence="5" id="KW-0184">Conjugation</keyword>
<dbReference type="GO" id="GO:0042597">
    <property type="term" value="C:periplasmic space"/>
    <property type="evidence" value="ECO:0007669"/>
    <property type="project" value="UniProtKB-SubCell"/>
</dbReference>
<dbReference type="HOGENOM" id="CLU_104604_3_0_5"/>
<protein>
    <submittedName>
        <fullName evidence="7">Conjugal transfer signal peptidase protein TraF 2</fullName>
    </submittedName>
</protein>
<feature type="domain" description="Peptidase S26" evidence="6">
    <location>
        <begin position="21"/>
        <end position="181"/>
    </location>
</feature>
<gene>
    <name evidence="7" type="primary">traF-2</name>
    <name evidence="7" type="ORF">IE4771_PB00378</name>
</gene>
<evidence type="ECO:0000256" key="5">
    <source>
        <dbReference type="ARBA" id="ARBA00022971"/>
    </source>
</evidence>
<dbReference type="RefSeq" id="WP_080711056.1">
    <property type="nucleotide sequence ID" value="NZ_CP006988.1"/>
</dbReference>
<organism evidence="7 8">
    <name type="scientific">Rhizobium etli bv. mimosae str. IE4771</name>
    <dbReference type="NCBI Taxonomy" id="1432050"/>
    <lineage>
        <taxon>Bacteria</taxon>
        <taxon>Pseudomonadati</taxon>
        <taxon>Pseudomonadota</taxon>
        <taxon>Alphaproteobacteria</taxon>
        <taxon>Hyphomicrobiales</taxon>
        <taxon>Rhizobiaceae</taxon>
        <taxon>Rhizobium/Agrobacterium group</taxon>
        <taxon>Rhizobium</taxon>
    </lineage>
</organism>
<comment type="similarity">
    <text evidence="2">Belongs to the peptidase S26C family.</text>
</comment>
<sequence>MKTSVFAFGTRRAQRAHAVVLLALAASIVGSGVAAAIVGGFRINLTPSEPLGLWRIVALDRPAAAGDLVFICPPQTPVMQEARERGYLRSGACTGGVAPLIKTVIAIAGQHVEIGASVTIDGRAIASSDLAERDGKGRPMTPFAGGIVPGESVFLHSPFRSSYDSRYFGPLPTSGILGLAQPVLTYVP</sequence>
<evidence type="ECO:0000313" key="7">
    <source>
        <dbReference type="EMBL" id="AIC30104.1"/>
    </source>
</evidence>
<comment type="subcellular location">
    <subcellularLocation>
        <location evidence="1">Periplasm</location>
    </subcellularLocation>
</comment>
<dbReference type="OrthoDB" id="5360818at2"/>
<reference evidence="7 8" key="1">
    <citation type="submission" date="2013-12" db="EMBL/GenBank/DDBJ databases">
        <title>Complete genome sequence of Rhizobium etli bv. mimosae IE4771.</title>
        <authorList>
            <person name="Bustos P."/>
            <person name="Santamaria R.I."/>
            <person name="Lozano L."/>
            <person name="Ormeno-Orrillo E."/>
            <person name="Rogel M.A."/>
            <person name="Romero D."/>
            <person name="Cevallos M.A."/>
            <person name="Martinez-Romero E."/>
            <person name="Gonzalez V."/>
        </authorList>
    </citation>
    <scope>NUCLEOTIDE SEQUENCE [LARGE SCALE GENOMIC DNA]</scope>
    <source>
        <strain evidence="7 8">IE4771</strain>
        <plasmid evidence="8">Plasmid pRetIE4771b</plasmid>
    </source>
</reference>
<evidence type="ECO:0000313" key="8">
    <source>
        <dbReference type="Proteomes" id="UP000027180"/>
    </source>
</evidence>